<protein>
    <submittedName>
        <fullName evidence="1">Uncharacterized protein</fullName>
    </submittedName>
</protein>
<reference evidence="1 2" key="1">
    <citation type="journal article" date="2015" name="Parasit. Vectors">
        <title>Draft genome of the scabies mite.</title>
        <authorList>
            <person name="Rider S.D.Jr."/>
            <person name="Morgan M.S."/>
            <person name="Arlian L.G."/>
        </authorList>
    </citation>
    <scope>NUCLEOTIDE SEQUENCE [LARGE SCALE GENOMIC DNA]</scope>
    <source>
        <strain evidence="1">Arlian Lab</strain>
    </source>
</reference>
<evidence type="ECO:0000313" key="2">
    <source>
        <dbReference type="Proteomes" id="UP000616769"/>
    </source>
</evidence>
<organism evidence="1 2">
    <name type="scientific">Sarcoptes scabiei</name>
    <name type="common">Itch mite</name>
    <name type="synonym">Acarus scabiei</name>
    <dbReference type="NCBI Taxonomy" id="52283"/>
    <lineage>
        <taxon>Eukaryota</taxon>
        <taxon>Metazoa</taxon>
        <taxon>Ecdysozoa</taxon>
        <taxon>Arthropoda</taxon>
        <taxon>Chelicerata</taxon>
        <taxon>Arachnida</taxon>
        <taxon>Acari</taxon>
        <taxon>Acariformes</taxon>
        <taxon>Sarcoptiformes</taxon>
        <taxon>Astigmata</taxon>
        <taxon>Psoroptidia</taxon>
        <taxon>Sarcoptoidea</taxon>
        <taxon>Sarcoptidae</taxon>
        <taxon>Sarcoptinae</taxon>
        <taxon>Sarcoptes</taxon>
    </lineage>
</organism>
<accession>A0A132A121</accession>
<dbReference type="AlphaFoldDB" id="A0A132A121"/>
<dbReference type="Proteomes" id="UP000616769">
    <property type="component" value="Unassembled WGS sequence"/>
</dbReference>
<dbReference type="EMBL" id="JXLN01009590">
    <property type="protein sequence ID" value="KPM04621.1"/>
    <property type="molecule type" value="Genomic_DNA"/>
</dbReference>
<sequence length="49" mass="5991">MSLNEEKKKKILLRRKETSKEITLLNWFKDDFKIDCSSRCIRDYDNPIQ</sequence>
<name>A0A132A121_SARSC</name>
<proteinExistence type="predicted"/>
<dbReference type="VEuPathDB" id="VectorBase:SSCA005657"/>
<gene>
    <name evidence="1" type="ORF">QR98_0030720</name>
</gene>
<evidence type="ECO:0000313" key="1">
    <source>
        <dbReference type="EMBL" id="KPM04621.1"/>
    </source>
</evidence>
<comment type="caution">
    <text evidence="1">The sequence shown here is derived from an EMBL/GenBank/DDBJ whole genome shotgun (WGS) entry which is preliminary data.</text>
</comment>